<dbReference type="AlphaFoldDB" id="A0A9Q3PBF8"/>
<gene>
    <name evidence="2" type="ORF">O181_095663</name>
</gene>
<dbReference type="Proteomes" id="UP000765509">
    <property type="component" value="Unassembled WGS sequence"/>
</dbReference>
<organism evidence="2 3">
    <name type="scientific">Austropuccinia psidii MF-1</name>
    <dbReference type="NCBI Taxonomy" id="1389203"/>
    <lineage>
        <taxon>Eukaryota</taxon>
        <taxon>Fungi</taxon>
        <taxon>Dikarya</taxon>
        <taxon>Basidiomycota</taxon>
        <taxon>Pucciniomycotina</taxon>
        <taxon>Pucciniomycetes</taxon>
        <taxon>Pucciniales</taxon>
        <taxon>Sphaerophragmiaceae</taxon>
        <taxon>Austropuccinia</taxon>
    </lineage>
</organism>
<dbReference type="OrthoDB" id="3095879at2759"/>
<sequence>MTSLTSLLKRVSPVFFNEEALSQFQLLTDAFTTAPILSHLNPSLPNIVETDACDYALGSVLSQVIDSGKHPISFDSCTLLPSELNYEDHDEELLE</sequence>
<dbReference type="Pfam" id="PF17919">
    <property type="entry name" value="RT_RNaseH_2"/>
    <property type="match status" value="1"/>
</dbReference>
<dbReference type="InterPro" id="IPR041577">
    <property type="entry name" value="RT_RNaseH_2"/>
</dbReference>
<accession>A0A9Q3PBF8</accession>
<keyword evidence="3" id="KW-1185">Reference proteome</keyword>
<dbReference type="InterPro" id="IPR043502">
    <property type="entry name" value="DNA/RNA_pol_sf"/>
</dbReference>
<dbReference type="SUPFAM" id="SSF56672">
    <property type="entry name" value="DNA/RNA polymerases"/>
    <property type="match status" value="1"/>
</dbReference>
<feature type="domain" description="Reverse transcriptase/retrotransposon-derived protein RNase H-like" evidence="1">
    <location>
        <begin position="17"/>
        <end position="94"/>
    </location>
</feature>
<evidence type="ECO:0000313" key="2">
    <source>
        <dbReference type="EMBL" id="MBW0555948.1"/>
    </source>
</evidence>
<evidence type="ECO:0000313" key="3">
    <source>
        <dbReference type="Proteomes" id="UP000765509"/>
    </source>
</evidence>
<evidence type="ECO:0000259" key="1">
    <source>
        <dbReference type="Pfam" id="PF17919"/>
    </source>
</evidence>
<name>A0A9Q3PBF8_9BASI</name>
<dbReference type="PANTHER" id="PTHR34072">
    <property type="entry name" value="ENZYMATIC POLYPROTEIN-RELATED"/>
    <property type="match status" value="1"/>
</dbReference>
<protein>
    <recommendedName>
        <fullName evidence="1">Reverse transcriptase/retrotransposon-derived protein RNase H-like domain-containing protein</fullName>
    </recommendedName>
</protein>
<reference evidence="2" key="1">
    <citation type="submission" date="2021-03" db="EMBL/GenBank/DDBJ databases">
        <title>Draft genome sequence of rust myrtle Austropuccinia psidii MF-1, a brazilian biotype.</title>
        <authorList>
            <person name="Quecine M.C."/>
            <person name="Pachon D.M.R."/>
            <person name="Bonatelli M.L."/>
            <person name="Correr F.H."/>
            <person name="Franceschini L.M."/>
            <person name="Leite T.F."/>
            <person name="Margarido G.R.A."/>
            <person name="Almeida C.A."/>
            <person name="Ferrarezi J.A."/>
            <person name="Labate C.A."/>
        </authorList>
    </citation>
    <scope>NUCLEOTIDE SEQUENCE</scope>
    <source>
        <strain evidence="2">MF-1</strain>
    </source>
</reference>
<dbReference type="EMBL" id="AVOT02063144">
    <property type="protein sequence ID" value="MBW0555948.1"/>
    <property type="molecule type" value="Genomic_DNA"/>
</dbReference>
<proteinExistence type="predicted"/>
<dbReference type="PANTHER" id="PTHR34072:SF52">
    <property type="entry name" value="RIBONUCLEASE H"/>
    <property type="match status" value="1"/>
</dbReference>
<comment type="caution">
    <text evidence="2">The sequence shown here is derived from an EMBL/GenBank/DDBJ whole genome shotgun (WGS) entry which is preliminary data.</text>
</comment>